<dbReference type="Pfam" id="PF21089">
    <property type="entry name" value="PKS_DH_N"/>
    <property type="match status" value="1"/>
</dbReference>
<gene>
    <name evidence="9" type="ORF">CFP71_34030</name>
</gene>
<dbReference type="Gene3D" id="3.40.50.720">
    <property type="entry name" value="NAD(P)-binding Rossmann-like Domain"/>
    <property type="match status" value="1"/>
</dbReference>
<evidence type="ECO:0000313" key="9">
    <source>
        <dbReference type="EMBL" id="OXM47917.1"/>
    </source>
</evidence>
<evidence type="ECO:0000313" key="10">
    <source>
        <dbReference type="Proteomes" id="UP000215223"/>
    </source>
</evidence>
<dbReference type="Pfam" id="PF00975">
    <property type="entry name" value="Thioesterase"/>
    <property type="match status" value="1"/>
</dbReference>
<dbReference type="Pfam" id="PF22953">
    <property type="entry name" value="SpnB_Rossmann"/>
    <property type="match status" value="1"/>
</dbReference>
<dbReference type="Pfam" id="PF00698">
    <property type="entry name" value="Acyl_transf_1"/>
    <property type="match status" value="1"/>
</dbReference>
<keyword evidence="2" id="KW-0597">Phosphoprotein</keyword>
<dbReference type="Gene3D" id="3.40.366.10">
    <property type="entry name" value="Malonyl-Coenzyme A Acyl Carrier Protein, domain 2"/>
    <property type="match status" value="1"/>
</dbReference>
<keyword evidence="4" id="KW-0012">Acyltransferase</keyword>
<dbReference type="CDD" id="cd08956">
    <property type="entry name" value="KR_3_FAS_SDR_x"/>
    <property type="match status" value="1"/>
</dbReference>
<evidence type="ECO:0000259" key="8">
    <source>
        <dbReference type="PROSITE" id="PS52019"/>
    </source>
</evidence>
<feature type="domain" description="PKS/mFAS DH" evidence="8">
    <location>
        <begin position="900"/>
        <end position="1176"/>
    </location>
</feature>
<dbReference type="SMART" id="SM00823">
    <property type="entry name" value="PKS_PP"/>
    <property type="match status" value="1"/>
</dbReference>
<dbReference type="InterPro" id="IPR020807">
    <property type="entry name" value="PKS_DH"/>
</dbReference>
<dbReference type="Proteomes" id="UP000215223">
    <property type="component" value="Unassembled WGS sequence"/>
</dbReference>
<accession>A0A229RMP7</accession>
<evidence type="ECO:0000259" key="6">
    <source>
        <dbReference type="PROSITE" id="PS50075"/>
    </source>
</evidence>
<dbReference type="InterPro" id="IPR014043">
    <property type="entry name" value="Acyl_transferase_dom"/>
</dbReference>
<proteinExistence type="predicted"/>
<dbReference type="InterPro" id="IPR032821">
    <property type="entry name" value="PKS_assoc"/>
</dbReference>
<dbReference type="InterPro" id="IPR001227">
    <property type="entry name" value="Ac_transferase_dom_sf"/>
</dbReference>
<comment type="caution">
    <text evidence="9">The sequence shown here is derived from an EMBL/GenBank/DDBJ whole genome shotgun (WGS) entry which is preliminary data.</text>
</comment>
<evidence type="ECO:0000256" key="4">
    <source>
        <dbReference type="ARBA" id="ARBA00023315"/>
    </source>
</evidence>
<evidence type="ECO:0000259" key="7">
    <source>
        <dbReference type="PROSITE" id="PS52004"/>
    </source>
</evidence>
<dbReference type="InterPro" id="IPR036736">
    <property type="entry name" value="ACP-like_sf"/>
</dbReference>
<dbReference type="SMART" id="SM01294">
    <property type="entry name" value="PKS_PP_betabranch"/>
    <property type="match status" value="1"/>
</dbReference>
<dbReference type="SMART" id="SM00822">
    <property type="entry name" value="PKS_KR"/>
    <property type="match status" value="1"/>
</dbReference>
<dbReference type="Gene3D" id="3.30.70.3290">
    <property type="match status" value="1"/>
</dbReference>
<dbReference type="InterPro" id="IPR001031">
    <property type="entry name" value="Thioesterase"/>
</dbReference>
<dbReference type="InterPro" id="IPR020806">
    <property type="entry name" value="PKS_PP-bd"/>
</dbReference>
<dbReference type="SUPFAM" id="SSF55048">
    <property type="entry name" value="Probable ACP-binding domain of malonyl-CoA ACP transacylase"/>
    <property type="match status" value="1"/>
</dbReference>
<dbReference type="SMART" id="SM00824">
    <property type="entry name" value="PKS_TE"/>
    <property type="match status" value="1"/>
</dbReference>
<dbReference type="OrthoDB" id="9778690at2"/>
<evidence type="ECO:0000256" key="1">
    <source>
        <dbReference type="ARBA" id="ARBA00022450"/>
    </source>
</evidence>
<dbReference type="GO" id="GO:0033068">
    <property type="term" value="P:macrolide biosynthetic process"/>
    <property type="evidence" value="ECO:0007669"/>
    <property type="project" value="UniProtKB-ARBA"/>
</dbReference>
<organism evidence="9 10">
    <name type="scientific">Amycolatopsis thailandensis</name>
    <dbReference type="NCBI Taxonomy" id="589330"/>
    <lineage>
        <taxon>Bacteria</taxon>
        <taxon>Bacillati</taxon>
        <taxon>Actinomycetota</taxon>
        <taxon>Actinomycetes</taxon>
        <taxon>Pseudonocardiales</taxon>
        <taxon>Pseudonocardiaceae</taxon>
        <taxon>Amycolatopsis</taxon>
    </lineage>
</organism>
<dbReference type="InterPro" id="IPR020841">
    <property type="entry name" value="PKS_Beta-ketoAc_synthase_dom"/>
</dbReference>
<dbReference type="InterPro" id="IPR042104">
    <property type="entry name" value="PKS_dehydratase_sf"/>
</dbReference>
<dbReference type="Gene3D" id="1.10.1200.10">
    <property type="entry name" value="ACP-like"/>
    <property type="match status" value="1"/>
</dbReference>
<dbReference type="InterPro" id="IPR049551">
    <property type="entry name" value="PKS_DH_C"/>
</dbReference>
<dbReference type="GO" id="GO:0006633">
    <property type="term" value="P:fatty acid biosynthetic process"/>
    <property type="evidence" value="ECO:0007669"/>
    <property type="project" value="InterPro"/>
</dbReference>
<feature type="domain" description="Ketosynthase family 3 (KS3)" evidence="7">
    <location>
        <begin position="30"/>
        <end position="454"/>
    </location>
</feature>
<dbReference type="Gene3D" id="3.40.50.1820">
    <property type="entry name" value="alpha/beta hydrolase"/>
    <property type="match status" value="1"/>
</dbReference>
<keyword evidence="3" id="KW-0808">Transferase</keyword>
<dbReference type="InterPro" id="IPR014030">
    <property type="entry name" value="Ketoacyl_synth_N"/>
</dbReference>
<dbReference type="Pfam" id="PF02801">
    <property type="entry name" value="Ketoacyl-synt_C"/>
    <property type="match status" value="1"/>
</dbReference>
<dbReference type="InterPro" id="IPR018201">
    <property type="entry name" value="Ketoacyl_synth_AS"/>
</dbReference>
<feature type="active site" description="Proton acceptor; for dehydratase activity" evidence="5">
    <location>
        <position position="932"/>
    </location>
</feature>
<dbReference type="SMART" id="SM00825">
    <property type="entry name" value="PKS_KS"/>
    <property type="match status" value="1"/>
</dbReference>
<dbReference type="InterPro" id="IPR049900">
    <property type="entry name" value="PKS_mFAS_DH"/>
</dbReference>
<feature type="active site" description="Proton donor; for dehydratase activity" evidence="5">
    <location>
        <position position="1099"/>
    </location>
</feature>
<dbReference type="Gene3D" id="3.10.129.110">
    <property type="entry name" value="Polyketide synthase dehydratase"/>
    <property type="match status" value="1"/>
</dbReference>
<dbReference type="PROSITE" id="PS52004">
    <property type="entry name" value="KS3_2"/>
    <property type="match status" value="1"/>
</dbReference>
<dbReference type="GO" id="GO:0004312">
    <property type="term" value="F:fatty acid synthase activity"/>
    <property type="evidence" value="ECO:0007669"/>
    <property type="project" value="TreeGrafter"/>
</dbReference>
<dbReference type="Pfam" id="PF00109">
    <property type="entry name" value="ketoacyl-synt"/>
    <property type="match status" value="1"/>
</dbReference>
<dbReference type="Pfam" id="PF16197">
    <property type="entry name" value="KAsynt_C_assoc"/>
    <property type="match status" value="1"/>
</dbReference>
<dbReference type="InterPro" id="IPR013968">
    <property type="entry name" value="PKS_KR"/>
</dbReference>
<name>A0A229RMP7_9PSEU</name>
<dbReference type="CDD" id="cd00833">
    <property type="entry name" value="PKS"/>
    <property type="match status" value="1"/>
</dbReference>
<feature type="domain" description="Carrier" evidence="6">
    <location>
        <begin position="1614"/>
        <end position="1689"/>
    </location>
</feature>
<dbReference type="PANTHER" id="PTHR43775">
    <property type="entry name" value="FATTY ACID SYNTHASE"/>
    <property type="match status" value="1"/>
</dbReference>
<dbReference type="FunFam" id="3.40.47.10:FF:000019">
    <property type="entry name" value="Polyketide synthase type I"/>
    <property type="match status" value="1"/>
</dbReference>
<dbReference type="InterPro" id="IPR006162">
    <property type="entry name" value="Ppantetheine_attach_site"/>
</dbReference>
<dbReference type="SUPFAM" id="SSF53901">
    <property type="entry name" value="Thiolase-like"/>
    <property type="match status" value="1"/>
</dbReference>
<dbReference type="Pfam" id="PF14765">
    <property type="entry name" value="PS-DH"/>
    <property type="match status" value="1"/>
</dbReference>
<dbReference type="RefSeq" id="WP_093938054.1">
    <property type="nucleotide sequence ID" value="NZ_NMQT01000130.1"/>
</dbReference>
<dbReference type="PANTHER" id="PTHR43775:SF51">
    <property type="entry name" value="INACTIVE PHENOLPHTHIOCEROL SYNTHESIS POLYKETIDE SYNTHASE TYPE I PKS1-RELATED"/>
    <property type="match status" value="1"/>
</dbReference>
<feature type="region of interest" description="N-terminal hotdog fold" evidence="5">
    <location>
        <begin position="900"/>
        <end position="1025"/>
    </location>
</feature>
<keyword evidence="1" id="KW-0596">Phosphopantetheine</keyword>
<dbReference type="SMART" id="SM00826">
    <property type="entry name" value="PKS_DH"/>
    <property type="match status" value="1"/>
</dbReference>
<sequence length="1984" mass="206836">MESTQDQVVAALRSSLKEVERLRRQHDELTEPVAIVGMACRFPGGVNSPEQLWELVASGTDAIGGFPQDRGWDLERLFDPAATHGTSYARAGGFLAGAAEFDAAFFGISPREAVVMDPQQRLLLESVWECLEDAGIDPASLRDSATGVFAGLLEQAYLSRLPEVPREFEGFAGNGNLASMASGRVSYLLGLRGPAVSVDTACSSSLVALHLAAQSLRSGECELALAGGVTVMSTPRGFVEFSRQGGLAPDGRCKSFATAADGTALAEGVGMVALERLSDARRNGHRILAVVRGSAVNQDGASNGLTAPNGPSQERVIRQALANAGLAVTEVDVVEAHGTGTRLGDPIEAQALLATYGQRPADRPLLLGSLKSNIGHTQAAAGVGGVIKMVQGMRHGTVPPTLHVDEPTSHVDWKTGAIELVAEARPWESPDRPRRAAVSSFGISGTNAHVIVEQGAEPAESEAPQWTVPVPWVVSGRGPDAVRRQAARLREFAARRPDVRPLDVAYSLLTTRTRFEHRAVVVGTDPAELLAGLAEVEPVAAAHGKSAWLFTGQGSQRTGMGRGAHAAFPVFARAFDEVCDALALDPSLVWNEDLSPTGLAQPALFAVEVASARLLESWGVRPDFVAGHSVGEIAAAHVAGVLSIADACALVAARAKVMQELPPGGAMVAIAAAEDEVLPLVEVRPSADVAAVNGPAAVVVSGAAEAVEEIAGIFAAQGRRTSRLPVSHAFHSALMDPALDRFERALDDLVFRPPRIPLVSGSTGRLAGPEIAEPAYWRRQARDTVRFADVVRTLAGHGVTQVVEAGPDPLLVGLAADIEPRLANTALMRKGRPEDHTIVAALGQIHQHGGAVDWEAFFAGSGAERIELPTYAFERRRFWLDGQGDRGADLSSAGVRPAGHPLLGASVQWAGSGGMVLTGQLSPSRQRWLADHVIGGRVLLPGAAVVDMAIRAGDEVGCPFLRELIMTTPIMLPAGSKVDIQVSVGDADDTGARELEVHTRPAGRTDRDSWIRNATGVLAPAGTGPVDSGLSTWPPAGARPIDLDGFYTRMEASGLAYGPAFQGLRSAWSAGHDTFAEVELPAEAADDADRFGIHPALLDAAMQSGLVRAGVGGNGVELPFEWRDVTLSASGATAVRVRITGITGKRLSVTLADDSGGLVAKIGSLTGRPLDDAAPAAAGTLFRLGWSAAPSPDVTTAADSLMLENHDLSDLPPGSMLPGTVVVPVRAGTADTVGETTGQVLAVLQRWLAEPRLQNVRLVLRTSGAVAARPGETVRNLAQAAVWGLVRSAQVEEPGRFVLVDAEPGASLARALATGESQVAVRDAVVLVPRLVRVAAGRSAGWDPEGAVVVTGASGAVGAEVAAHLAEAHGVRRLLLLSRQGTITTDLAHRLAVSGTTALVRACDVGDRTALAGVLARLPEEWRIRGVVHAAGVLDDGVLSAQTPQRLGRVLAPKAAGAWNLHHLTRGLPLDHFVLFSSLSGALGSGGQSGYSAANAFLDALADQRRAEDLPATSIAWGHWAEVGGMTAHLTRQRDRRRLGAGMTTAQGLALFDAAAAMGEAAVLAGPIDPSAWGTGPVPAPLRALVPAAARRAVEATESTRVRLAGLADADRAEAVSKVLRAELATVFGHGRAEDVAADAVLRDLGLDSLTAVELRNRIKELTAIQLPVSALFEHATLPELVAFLAAKLEEETPPAPRSPAPAEPDTLVSVYRDAVEAGRSDAGLAMLAAVAEAVAKAPGESGGEPVAEPLGTGVAGPALAVLVPPVVPIIDDLYGLLMGKFPSPHRAFALRSPVFAAEGPIPADLDAMFHAFGRSALQQAGDGPLVLVGHSAGGWIAHGVAARLAETGCPPAALVLLDTIWPSAWWPEFDPVLKPELAEMFRGSAKLIDLVDDRAALGRRLIAMGAVMRLFERWTPEPVAVPTLHIRAADYMSGALRPEVMPNLSGDGGGDVARVPGNHESIVSAHAESTATTMANWLGEVLR</sequence>
<dbReference type="Pfam" id="PF00550">
    <property type="entry name" value="PP-binding"/>
    <property type="match status" value="1"/>
</dbReference>
<evidence type="ECO:0000256" key="3">
    <source>
        <dbReference type="ARBA" id="ARBA00022679"/>
    </source>
</evidence>
<dbReference type="SUPFAM" id="SSF51735">
    <property type="entry name" value="NAD(P)-binding Rossmann-fold domains"/>
    <property type="match status" value="2"/>
</dbReference>
<dbReference type="InterPro" id="IPR029058">
    <property type="entry name" value="AB_hydrolase_fold"/>
</dbReference>
<dbReference type="InterPro" id="IPR057326">
    <property type="entry name" value="KR_dom"/>
</dbReference>
<dbReference type="InterPro" id="IPR014031">
    <property type="entry name" value="Ketoacyl_synth_C"/>
</dbReference>
<dbReference type="SMART" id="SM00827">
    <property type="entry name" value="PKS_AT"/>
    <property type="match status" value="1"/>
</dbReference>
<dbReference type="InterPro" id="IPR016036">
    <property type="entry name" value="Malonyl_transacylase_ACP-bd"/>
</dbReference>
<dbReference type="InterPro" id="IPR016039">
    <property type="entry name" value="Thiolase-like"/>
</dbReference>
<dbReference type="SUPFAM" id="SSF47336">
    <property type="entry name" value="ACP-like"/>
    <property type="match status" value="1"/>
</dbReference>
<dbReference type="PROSITE" id="PS50075">
    <property type="entry name" value="CARRIER"/>
    <property type="match status" value="1"/>
</dbReference>
<dbReference type="PROSITE" id="PS00012">
    <property type="entry name" value="PHOSPHOPANTETHEINE"/>
    <property type="match status" value="1"/>
</dbReference>
<dbReference type="SUPFAM" id="SSF53474">
    <property type="entry name" value="alpha/beta-Hydrolases"/>
    <property type="match status" value="1"/>
</dbReference>
<protein>
    <submittedName>
        <fullName evidence="9">Polyketide synthase</fullName>
    </submittedName>
</protein>
<dbReference type="PROSITE" id="PS52019">
    <property type="entry name" value="PKS_MFAS_DH"/>
    <property type="match status" value="1"/>
</dbReference>
<dbReference type="InterPro" id="IPR020802">
    <property type="entry name" value="TesA-like"/>
</dbReference>
<dbReference type="InterPro" id="IPR036291">
    <property type="entry name" value="NAD(P)-bd_dom_sf"/>
</dbReference>
<dbReference type="Pfam" id="PF08659">
    <property type="entry name" value="KR"/>
    <property type="match status" value="1"/>
</dbReference>
<dbReference type="Gene3D" id="3.40.47.10">
    <property type="match status" value="1"/>
</dbReference>
<dbReference type="SUPFAM" id="SSF52151">
    <property type="entry name" value="FabD/lysophospholipase-like"/>
    <property type="match status" value="1"/>
</dbReference>
<dbReference type="PROSITE" id="PS00606">
    <property type="entry name" value="KS3_1"/>
    <property type="match status" value="1"/>
</dbReference>
<evidence type="ECO:0000256" key="2">
    <source>
        <dbReference type="ARBA" id="ARBA00022553"/>
    </source>
</evidence>
<dbReference type="EMBL" id="NMQT01000130">
    <property type="protein sequence ID" value="OXM47917.1"/>
    <property type="molecule type" value="Genomic_DNA"/>
</dbReference>
<keyword evidence="10" id="KW-1185">Reference proteome</keyword>
<evidence type="ECO:0000256" key="5">
    <source>
        <dbReference type="PROSITE-ProRule" id="PRU01363"/>
    </source>
</evidence>
<dbReference type="InterPro" id="IPR016035">
    <property type="entry name" value="Acyl_Trfase/lysoPLipase"/>
</dbReference>
<feature type="region of interest" description="C-terminal hotdog fold" evidence="5">
    <location>
        <begin position="1038"/>
        <end position="1176"/>
    </location>
</feature>
<dbReference type="InterPro" id="IPR009081">
    <property type="entry name" value="PP-bd_ACP"/>
</dbReference>
<reference evidence="9 10" key="1">
    <citation type="submission" date="2017-07" db="EMBL/GenBank/DDBJ databases">
        <title>Amycolatopsis thailandensis Genome sequencing and assembly.</title>
        <authorList>
            <person name="Kaur N."/>
            <person name="Mayilraj S."/>
        </authorList>
    </citation>
    <scope>NUCLEOTIDE SEQUENCE [LARGE SCALE GENOMIC DNA]</scope>
    <source>
        <strain evidence="9 10">JCM 16380</strain>
    </source>
</reference>
<dbReference type="GO" id="GO:0004315">
    <property type="term" value="F:3-oxoacyl-[acyl-carrier-protein] synthase activity"/>
    <property type="evidence" value="ECO:0007669"/>
    <property type="project" value="InterPro"/>
</dbReference>
<dbReference type="InterPro" id="IPR050091">
    <property type="entry name" value="PKS_NRPS_Biosynth_Enz"/>
</dbReference>
<dbReference type="InterPro" id="IPR055123">
    <property type="entry name" value="SpnB-like_Rossmann"/>
</dbReference>
<dbReference type="GO" id="GO:0031177">
    <property type="term" value="F:phosphopantetheine binding"/>
    <property type="evidence" value="ECO:0007669"/>
    <property type="project" value="InterPro"/>
</dbReference>
<dbReference type="InterPro" id="IPR049552">
    <property type="entry name" value="PKS_DH_N"/>
</dbReference>